<accession>A0A6P6Y912</accession>
<dbReference type="OrthoDB" id="10480011at2759"/>
<keyword evidence="1" id="KW-0812">Transmembrane</keyword>
<sequence length="250" mass="29275">MLNIRKIVIFIQKTMRKKNKNRHSFHHHHNHHHSIMSMAINLVNNNHNNHYYIINSVILIFVFISILWSSFQIVQINAFEDLNNDELSTFCIIGQLFKCNDDEDCIELEDDQNQNQNHSKDHHHHIDIPIGQRLGNCVCRDSNHCKRSIVTKNNMQLPQSDHLSNLVNYQTNSNLKLIMSISMAMAIIGFLSFIIYYYGIRYGMIQYYARRLGLINNRQNSNIEDNQLLNHISSTTTTTTTNHDDIELTL</sequence>
<keyword evidence="1" id="KW-1133">Transmembrane helix</keyword>
<keyword evidence="2" id="KW-1185">Reference proteome</keyword>
<evidence type="ECO:0000313" key="3">
    <source>
        <dbReference type="RefSeq" id="XP_027201795.1"/>
    </source>
</evidence>
<protein>
    <submittedName>
        <fullName evidence="3">Uncharacterized protein LOC113795773</fullName>
    </submittedName>
</protein>
<dbReference type="InParanoid" id="A0A6P6Y912"/>
<name>A0A6P6Y912_DERPT</name>
<organism evidence="2 3">
    <name type="scientific">Dermatophagoides pteronyssinus</name>
    <name type="common">European house dust mite</name>
    <dbReference type="NCBI Taxonomy" id="6956"/>
    <lineage>
        <taxon>Eukaryota</taxon>
        <taxon>Metazoa</taxon>
        <taxon>Ecdysozoa</taxon>
        <taxon>Arthropoda</taxon>
        <taxon>Chelicerata</taxon>
        <taxon>Arachnida</taxon>
        <taxon>Acari</taxon>
        <taxon>Acariformes</taxon>
        <taxon>Sarcoptiformes</taxon>
        <taxon>Astigmata</taxon>
        <taxon>Psoroptidia</taxon>
        <taxon>Analgoidea</taxon>
        <taxon>Pyroglyphidae</taxon>
        <taxon>Dermatophagoidinae</taxon>
        <taxon>Dermatophagoides</taxon>
    </lineage>
</organism>
<feature type="transmembrane region" description="Helical" evidence="1">
    <location>
        <begin position="177"/>
        <end position="200"/>
    </location>
</feature>
<dbReference type="KEGG" id="dpte:113795773"/>
<dbReference type="RefSeq" id="XP_027201795.1">
    <property type="nucleotide sequence ID" value="XM_027345994.1"/>
</dbReference>
<proteinExistence type="predicted"/>
<gene>
    <name evidence="3" type="primary">LOC113795773</name>
</gene>
<evidence type="ECO:0000313" key="2">
    <source>
        <dbReference type="Proteomes" id="UP000515146"/>
    </source>
</evidence>
<reference evidence="3" key="1">
    <citation type="submission" date="2025-08" db="UniProtKB">
        <authorList>
            <consortium name="RefSeq"/>
        </authorList>
    </citation>
    <scope>IDENTIFICATION</scope>
    <source>
        <strain evidence="3">Airmid</strain>
    </source>
</reference>
<keyword evidence="1" id="KW-0472">Membrane</keyword>
<dbReference type="AlphaFoldDB" id="A0A6P6Y912"/>
<feature type="transmembrane region" description="Helical" evidence="1">
    <location>
        <begin position="51"/>
        <end position="71"/>
    </location>
</feature>
<evidence type="ECO:0000256" key="1">
    <source>
        <dbReference type="SAM" id="Phobius"/>
    </source>
</evidence>
<dbReference type="Proteomes" id="UP000515146">
    <property type="component" value="Unplaced"/>
</dbReference>